<keyword evidence="10 14" id="KW-0472">Membrane</keyword>
<dbReference type="Pfam" id="PF13853">
    <property type="entry name" value="7tm_4"/>
    <property type="match status" value="1"/>
</dbReference>
<dbReference type="GO" id="GO:0005886">
    <property type="term" value="C:plasma membrane"/>
    <property type="evidence" value="ECO:0007669"/>
    <property type="project" value="UniProtKB-SubCell"/>
</dbReference>
<dbReference type="PRINTS" id="PR00237">
    <property type="entry name" value="GPCRRHODOPSN"/>
</dbReference>
<dbReference type="InterPro" id="IPR000276">
    <property type="entry name" value="GPCR_Rhodpsn"/>
</dbReference>
<feature type="transmembrane region" description="Helical" evidence="14">
    <location>
        <begin position="28"/>
        <end position="49"/>
    </location>
</feature>
<evidence type="ECO:0000259" key="15">
    <source>
        <dbReference type="PROSITE" id="PS50262"/>
    </source>
</evidence>
<comment type="similarity">
    <text evidence="3 13">Belongs to the G-protein coupled receptor 1 family.</text>
</comment>
<dbReference type="GO" id="GO:0004984">
    <property type="term" value="F:olfactory receptor activity"/>
    <property type="evidence" value="ECO:0007669"/>
    <property type="project" value="InterPro"/>
</dbReference>
<dbReference type="HOGENOM" id="CLU_012526_0_1_1"/>
<dbReference type="PROSITE" id="PS00237">
    <property type="entry name" value="G_PROTEIN_RECEP_F1_1"/>
    <property type="match status" value="1"/>
</dbReference>
<keyword evidence="11 13" id="KW-0675">Receptor</keyword>
<reference evidence="16" key="3">
    <citation type="submission" date="2025-09" db="UniProtKB">
        <authorList>
            <consortium name="Ensembl"/>
        </authorList>
    </citation>
    <scope>IDENTIFICATION</scope>
    <source>
        <strain evidence="16">2N</strain>
    </source>
</reference>
<dbReference type="FunFam" id="1.10.1220.70:FF:000001">
    <property type="entry name" value="Olfactory receptor"/>
    <property type="match status" value="1"/>
</dbReference>
<dbReference type="FunFam" id="1.20.1070.10:FF:000037">
    <property type="entry name" value="Olfactory receptor"/>
    <property type="match status" value="1"/>
</dbReference>
<feature type="domain" description="G-protein coupled receptors family 1 profile" evidence="15">
    <location>
        <begin position="41"/>
        <end position="290"/>
    </location>
</feature>
<keyword evidence="7 14" id="KW-0552">Olfaction</keyword>
<evidence type="ECO:0000256" key="6">
    <source>
        <dbReference type="ARBA" id="ARBA00022692"/>
    </source>
</evidence>
<protein>
    <recommendedName>
        <fullName evidence="14">Olfactory receptor</fullName>
    </recommendedName>
</protein>
<feature type="transmembrane region" description="Helical" evidence="14">
    <location>
        <begin position="61"/>
        <end position="78"/>
    </location>
</feature>
<dbReference type="InterPro" id="IPR050516">
    <property type="entry name" value="Olfactory_GPCR"/>
</dbReference>
<keyword evidence="6 13" id="KW-0812">Transmembrane</keyword>
<dbReference type="InterPro" id="IPR000725">
    <property type="entry name" value="Olfact_rcpt"/>
</dbReference>
<keyword evidence="8 14" id="KW-1133">Transmembrane helix</keyword>
<keyword evidence="4 14" id="KW-1003">Cell membrane</keyword>
<dbReference type="PROSITE" id="PS50262">
    <property type="entry name" value="G_PROTEIN_RECEP_F1_2"/>
    <property type="match status" value="1"/>
</dbReference>
<reference evidence="16" key="2">
    <citation type="submission" date="2025-08" db="UniProtKB">
        <authorList>
            <consortium name="Ensembl"/>
        </authorList>
    </citation>
    <scope>IDENTIFICATION</scope>
    <source>
        <strain evidence="16">2N</strain>
    </source>
</reference>
<dbReference type="AlphaFoldDB" id="H0V7N2"/>
<evidence type="ECO:0000256" key="8">
    <source>
        <dbReference type="ARBA" id="ARBA00022989"/>
    </source>
</evidence>
<comment type="subcellular location">
    <subcellularLocation>
        <location evidence="2 14">Cell membrane</location>
        <topology evidence="2 14">Multi-pass membrane protein</topology>
    </subcellularLocation>
</comment>
<feature type="transmembrane region" description="Helical" evidence="14">
    <location>
        <begin position="141"/>
        <end position="162"/>
    </location>
</feature>
<dbReference type="OMA" id="AYFVYLK"/>
<evidence type="ECO:0000256" key="5">
    <source>
        <dbReference type="ARBA" id="ARBA00022606"/>
    </source>
</evidence>
<dbReference type="Proteomes" id="UP000005447">
    <property type="component" value="Unassembled WGS sequence"/>
</dbReference>
<evidence type="ECO:0000256" key="14">
    <source>
        <dbReference type="RuleBase" id="RU363047"/>
    </source>
</evidence>
<comment type="function">
    <text evidence="1">Odorant receptor.</text>
</comment>
<evidence type="ECO:0000256" key="13">
    <source>
        <dbReference type="RuleBase" id="RU000688"/>
    </source>
</evidence>
<dbReference type="InterPro" id="IPR017452">
    <property type="entry name" value="GPCR_Rhodpsn_7TM"/>
</dbReference>
<evidence type="ECO:0000256" key="3">
    <source>
        <dbReference type="ARBA" id="ARBA00010663"/>
    </source>
</evidence>
<evidence type="ECO:0000256" key="10">
    <source>
        <dbReference type="ARBA" id="ARBA00023136"/>
    </source>
</evidence>
<dbReference type="CDD" id="cd15227">
    <property type="entry name" value="7tmA_OR14-like"/>
    <property type="match status" value="1"/>
</dbReference>
<evidence type="ECO:0000256" key="1">
    <source>
        <dbReference type="ARBA" id="ARBA00002936"/>
    </source>
</evidence>
<feature type="transmembrane region" description="Helical" evidence="14">
    <location>
        <begin position="272"/>
        <end position="292"/>
    </location>
</feature>
<dbReference type="Ensembl" id="ENSCPOT00000006447.3">
    <property type="protein sequence ID" value="ENSCPOP00000005751.3"/>
    <property type="gene ID" value="ENSCPOG00000006382.4"/>
</dbReference>
<accession>H0V7N2</accession>
<sequence length="316" mass="34548">SSMVNVTLVTGFLLLGFFEDPSWQTLCGMLFLLLYLVALMSNLLTITVLSLDQKLQAPMYFFLKNLSLLDISLVSIPIPKFIINSLLHDNSISIPGCAFQLLLMTSFSAGEIFILTAMSYDRYVAICCPLIYEAIVNSEACVLMAGVSWALGLLFGAVYTAGTFSGPFCGSSVISEFFCNVPSLLKISCSDTLLVIYPSLGIGVCLSLSCFICIVFSYIHILSTVLRIPSLKSQSKAFATCLPHLVVFSIFMLSAFTVYLRLPSDAPSVTDRLLSVTYTMLPPILNPVIYTLRNRDMKQGLRRLLPALPACQASTA</sequence>
<dbReference type="PANTHER" id="PTHR26452">
    <property type="entry name" value="OLFACTORY RECEPTOR"/>
    <property type="match status" value="1"/>
</dbReference>
<name>H0V7N2_CAVPO</name>
<feature type="transmembrane region" description="Helical" evidence="14">
    <location>
        <begin position="200"/>
        <end position="225"/>
    </location>
</feature>
<keyword evidence="12 13" id="KW-0807">Transducer</keyword>
<dbReference type="PRINTS" id="PR00245">
    <property type="entry name" value="OLFACTORYR"/>
</dbReference>
<dbReference type="Gene3D" id="1.20.1070.10">
    <property type="entry name" value="Rhodopsin 7-helix transmembrane proteins"/>
    <property type="match status" value="1"/>
</dbReference>
<keyword evidence="5 14" id="KW-0716">Sensory transduction</keyword>
<dbReference type="VEuPathDB" id="HostDB:ENSCPOG00000006382"/>
<dbReference type="InParanoid" id="H0V7N2"/>
<dbReference type="SUPFAM" id="SSF81321">
    <property type="entry name" value="Family A G protein-coupled receptor-like"/>
    <property type="match status" value="1"/>
</dbReference>
<dbReference type="FunCoup" id="H0V7N2">
    <property type="interactions" value="549"/>
</dbReference>
<organism evidence="16 17">
    <name type="scientific">Cavia porcellus</name>
    <name type="common">Guinea pig</name>
    <dbReference type="NCBI Taxonomy" id="10141"/>
    <lineage>
        <taxon>Eukaryota</taxon>
        <taxon>Metazoa</taxon>
        <taxon>Chordata</taxon>
        <taxon>Craniata</taxon>
        <taxon>Vertebrata</taxon>
        <taxon>Euteleostomi</taxon>
        <taxon>Mammalia</taxon>
        <taxon>Eutheria</taxon>
        <taxon>Euarchontoglires</taxon>
        <taxon>Glires</taxon>
        <taxon>Rodentia</taxon>
        <taxon>Hystricomorpha</taxon>
        <taxon>Caviidae</taxon>
        <taxon>Cavia</taxon>
    </lineage>
</organism>
<keyword evidence="17" id="KW-1185">Reference proteome</keyword>
<dbReference type="EMBL" id="AAKN02002627">
    <property type="status" value="NOT_ANNOTATED_CDS"/>
    <property type="molecule type" value="Genomic_DNA"/>
</dbReference>
<reference evidence="17" key="1">
    <citation type="journal article" date="2011" name="Nature">
        <title>A high-resolution map of human evolutionary constraint using 29 mammals.</title>
        <authorList>
            <person name="Lindblad-Toh K."/>
            <person name="Garber M."/>
            <person name="Zuk O."/>
            <person name="Lin M.F."/>
            <person name="Parker B.J."/>
            <person name="Washietl S."/>
            <person name="Kheradpour P."/>
            <person name="Ernst J."/>
            <person name="Jordan G."/>
            <person name="Mauceli E."/>
            <person name="Ward L.D."/>
            <person name="Lowe C.B."/>
            <person name="Holloway A.K."/>
            <person name="Clamp M."/>
            <person name="Gnerre S."/>
            <person name="Alfoldi J."/>
            <person name="Beal K."/>
            <person name="Chang J."/>
            <person name="Clawson H."/>
            <person name="Cuff J."/>
            <person name="Di Palma F."/>
            <person name="Fitzgerald S."/>
            <person name="Flicek P."/>
            <person name="Guttman M."/>
            <person name="Hubisz M.J."/>
            <person name="Jaffe D.B."/>
            <person name="Jungreis I."/>
            <person name="Kent W.J."/>
            <person name="Kostka D."/>
            <person name="Lara M."/>
            <person name="Martins A.L."/>
            <person name="Massingham T."/>
            <person name="Moltke I."/>
            <person name="Raney B.J."/>
            <person name="Rasmussen M.D."/>
            <person name="Robinson J."/>
            <person name="Stark A."/>
            <person name="Vilella A.J."/>
            <person name="Wen J."/>
            <person name="Xie X."/>
            <person name="Zody M.C."/>
            <person name="Baldwin J."/>
            <person name="Bloom T."/>
            <person name="Chin C.W."/>
            <person name="Heiman D."/>
            <person name="Nicol R."/>
            <person name="Nusbaum C."/>
            <person name="Young S."/>
            <person name="Wilkinson J."/>
            <person name="Worley K.C."/>
            <person name="Kovar C.L."/>
            <person name="Muzny D.M."/>
            <person name="Gibbs R.A."/>
            <person name="Cree A."/>
            <person name="Dihn H.H."/>
            <person name="Fowler G."/>
            <person name="Jhangiani S."/>
            <person name="Joshi V."/>
            <person name="Lee S."/>
            <person name="Lewis L.R."/>
            <person name="Nazareth L.V."/>
            <person name="Okwuonu G."/>
            <person name="Santibanez J."/>
            <person name="Warren W.C."/>
            <person name="Mardis E.R."/>
            <person name="Weinstock G.M."/>
            <person name="Wilson R.K."/>
            <person name="Delehaunty K."/>
            <person name="Dooling D."/>
            <person name="Fronik C."/>
            <person name="Fulton L."/>
            <person name="Fulton B."/>
            <person name="Graves T."/>
            <person name="Minx P."/>
            <person name="Sodergren E."/>
            <person name="Birney E."/>
            <person name="Margulies E.H."/>
            <person name="Herrero J."/>
            <person name="Green E.D."/>
            <person name="Haussler D."/>
            <person name="Siepel A."/>
            <person name="Goldman N."/>
            <person name="Pollard K.S."/>
            <person name="Pedersen J.S."/>
            <person name="Lander E.S."/>
            <person name="Kellis M."/>
        </authorList>
    </citation>
    <scope>NUCLEOTIDE SEQUENCE [LARGE SCALE GENOMIC DNA]</scope>
    <source>
        <strain evidence="17">2N</strain>
    </source>
</reference>
<dbReference type="eggNOG" id="ENOG502SHXQ">
    <property type="taxonomic scope" value="Eukaryota"/>
</dbReference>
<dbReference type="GO" id="GO:0004930">
    <property type="term" value="F:G protein-coupled receptor activity"/>
    <property type="evidence" value="ECO:0007669"/>
    <property type="project" value="UniProtKB-KW"/>
</dbReference>
<evidence type="ECO:0000256" key="11">
    <source>
        <dbReference type="ARBA" id="ARBA00023170"/>
    </source>
</evidence>
<feature type="transmembrane region" description="Helical" evidence="14">
    <location>
        <begin position="98"/>
        <end position="120"/>
    </location>
</feature>
<evidence type="ECO:0000256" key="12">
    <source>
        <dbReference type="ARBA" id="ARBA00023224"/>
    </source>
</evidence>
<evidence type="ECO:0000256" key="2">
    <source>
        <dbReference type="ARBA" id="ARBA00004651"/>
    </source>
</evidence>
<proteinExistence type="inferred from homology"/>
<feature type="transmembrane region" description="Helical" evidence="14">
    <location>
        <begin position="237"/>
        <end position="260"/>
    </location>
</feature>
<evidence type="ECO:0000313" key="17">
    <source>
        <dbReference type="Proteomes" id="UP000005447"/>
    </source>
</evidence>
<evidence type="ECO:0000256" key="7">
    <source>
        <dbReference type="ARBA" id="ARBA00022725"/>
    </source>
</evidence>
<dbReference type="STRING" id="10141.ENSCPOP00000005751"/>
<keyword evidence="9 13" id="KW-0297">G-protein coupled receptor</keyword>
<gene>
    <name evidence="16" type="primary">OR14A2</name>
</gene>
<evidence type="ECO:0000256" key="9">
    <source>
        <dbReference type="ARBA" id="ARBA00023040"/>
    </source>
</evidence>
<dbReference type="GeneTree" id="ENSGT01050000244828"/>
<evidence type="ECO:0000256" key="4">
    <source>
        <dbReference type="ARBA" id="ARBA00022475"/>
    </source>
</evidence>
<evidence type="ECO:0000313" key="16">
    <source>
        <dbReference type="Ensembl" id="ENSCPOP00000005751.3"/>
    </source>
</evidence>